<protein>
    <submittedName>
        <fullName evidence="4">Rubrerythrin</fullName>
    </submittedName>
</protein>
<accession>A0A2V3UG43</accession>
<dbReference type="InterPro" id="IPR009040">
    <property type="entry name" value="Ferritin-like_diiron"/>
</dbReference>
<dbReference type="InterPro" id="IPR012347">
    <property type="entry name" value="Ferritin-like"/>
</dbReference>
<evidence type="ECO:0000313" key="5">
    <source>
        <dbReference type="Proteomes" id="UP000248021"/>
    </source>
</evidence>
<evidence type="ECO:0000256" key="2">
    <source>
        <dbReference type="SAM" id="SignalP"/>
    </source>
</evidence>
<name>A0A2V3UG43_9HYPH</name>
<feature type="chain" id="PRO_5016031018" evidence="2">
    <location>
        <begin position="25"/>
        <end position="157"/>
    </location>
</feature>
<evidence type="ECO:0000313" key="4">
    <source>
        <dbReference type="EMBL" id="PXW64315.1"/>
    </source>
</evidence>
<gene>
    <name evidence="4" type="ORF">C7450_10170</name>
</gene>
<dbReference type="InterPro" id="IPR052364">
    <property type="entry name" value="Rubrerythrin"/>
</dbReference>
<organism evidence="4 5">
    <name type="scientific">Chelatococcus asaccharovorans</name>
    <dbReference type="NCBI Taxonomy" id="28210"/>
    <lineage>
        <taxon>Bacteria</taxon>
        <taxon>Pseudomonadati</taxon>
        <taxon>Pseudomonadota</taxon>
        <taxon>Alphaproteobacteria</taxon>
        <taxon>Hyphomicrobiales</taxon>
        <taxon>Chelatococcaceae</taxon>
        <taxon>Chelatococcus</taxon>
    </lineage>
</organism>
<dbReference type="AlphaFoldDB" id="A0A2V3UG43"/>
<comment type="caution">
    <text evidence="4">The sequence shown here is derived from an EMBL/GenBank/DDBJ whole genome shotgun (WGS) entry which is preliminary data.</text>
</comment>
<keyword evidence="2" id="KW-0732">Signal</keyword>
<comment type="cofactor">
    <cofactor evidence="1">
        <name>Fe(3+)</name>
        <dbReference type="ChEBI" id="CHEBI:29034"/>
    </cofactor>
</comment>
<dbReference type="GO" id="GO:0016491">
    <property type="term" value="F:oxidoreductase activity"/>
    <property type="evidence" value="ECO:0007669"/>
    <property type="project" value="InterPro"/>
</dbReference>
<dbReference type="PANTHER" id="PTHR43865:SF1">
    <property type="entry name" value="RUBRERYTHRIN-RELATED"/>
    <property type="match status" value="1"/>
</dbReference>
<feature type="signal peptide" evidence="2">
    <location>
        <begin position="1"/>
        <end position="24"/>
    </location>
</feature>
<evidence type="ECO:0000259" key="3">
    <source>
        <dbReference type="PROSITE" id="PS50905"/>
    </source>
</evidence>
<feature type="domain" description="Ferritin-like diiron" evidence="3">
    <location>
        <begin position="26"/>
        <end position="157"/>
    </location>
</feature>
<evidence type="ECO:0000256" key="1">
    <source>
        <dbReference type="ARBA" id="ARBA00001965"/>
    </source>
</evidence>
<dbReference type="Pfam" id="PF02915">
    <property type="entry name" value="Rubrerythrin"/>
    <property type="match status" value="1"/>
</dbReference>
<keyword evidence="5" id="KW-1185">Reference proteome</keyword>
<dbReference type="InterPro" id="IPR009078">
    <property type="entry name" value="Ferritin-like_SF"/>
</dbReference>
<dbReference type="Gene3D" id="1.20.1260.10">
    <property type="match status" value="1"/>
</dbReference>
<sequence>MIIVRSLLVAGVLACASLAAPGFAADALNPQTKKNLEAAMHGEAFANLKYQAYAEHARKSGHPAIAKLFDENANVEANEHFAREADALALVSSDEANLLDGMAGEHYENTKMYVEFANQADAVGDKKVADLFRQIAADEGDHYAAYKAAVEKLRAEK</sequence>
<dbReference type="CDD" id="cd01041">
    <property type="entry name" value="Rubrerythrin"/>
    <property type="match status" value="1"/>
</dbReference>
<dbReference type="EMBL" id="QJJK01000001">
    <property type="protein sequence ID" value="PXW64315.1"/>
    <property type="molecule type" value="Genomic_DNA"/>
</dbReference>
<dbReference type="OrthoDB" id="9799749at2"/>
<dbReference type="GO" id="GO:0046872">
    <property type="term" value="F:metal ion binding"/>
    <property type="evidence" value="ECO:0007669"/>
    <property type="project" value="InterPro"/>
</dbReference>
<dbReference type="SUPFAM" id="SSF47240">
    <property type="entry name" value="Ferritin-like"/>
    <property type="match status" value="1"/>
</dbReference>
<dbReference type="RefSeq" id="WP_110372418.1">
    <property type="nucleotide sequence ID" value="NZ_JAHBRY010000001.1"/>
</dbReference>
<proteinExistence type="predicted"/>
<dbReference type="PANTHER" id="PTHR43865">
    <property type="entry name" value="RUBRERYTHRIN-RELATED"/>
    <property type="match status" value="1"/>
</dbReference>
<dbReference type="InterPro" id="IPR003251">
    <property type="entry name" value="Rr_diiron-bd_dom"/>
</dbReference>
<reference evidence="4 5" key="1">
    <citation type="submission" date="2018-05" db="EMBL/GenBank/DDBJ databases">
        <title>Genomic Encyclopedia of Type Strains, Phase IV (KMG-IV): sequencing the most valuable type-strain genomes for metagenomic binning, comparative biology and taxonomic classification.</title>
        <authorList>
            <person name="Goeker M."/>
        </authorList>
    </citation>
    <scope>NUCLEOTIDE SEQUENCE [LARGE SCALE GENOMIC DNA]</scope>
    <source>
        <strain evidence="4 5">DSM 6462</strain>
    </source>
</reference>
<dbReference type="PROSITE" id="PS50905">
    <property type="entry name" value="FERRITIN_LIKE"/>
    <property type="match status" value="1"/>
</dbReference>
<dbReference type="Proteomes" id="UP000248021">
    <property type="component" value="Unassembled WGS sequence"/>
</dbReference>